<dbReference type="EMBL" id="CP003261">
    <property type="protein sequence ID" value="AGK98056.1"/>
    <property type="molecule type" value="Genomic_DNA"/>
</dbReference>
<dbReference type="KEGG" id="cpas:Clopa_3250"/>
<dbReference type="Gene3D" id="3.40.50.700">
    <property type="entry name" value="NADH:ubiquinone oxidoreductase-like, 20kDa subunit"/>
    <property type="match status" value="1"/>
</dbReference>
<protein>
    <submittedName>
        <fullName evidence="2">Uncharacterized protein</fullName>
    </submittedName>
</protein>
<reference evidence="2 3" key="1">
    <citation type="submission" date="2012-01" db="EMBL/GenBank/DDBJ databases">
        <title>Complete sequence of chromosome of Clostridium pasteurianum BC1.</title>
        <authorList>
            <consortium name="US DOE Joint Genome Institute"/>
            <person name="Lucas S."/>
            <person name="Han J."/>
            <person name="Lapidus A."/>
            <person name="Cheng J.-F."/>
            <person name="Goodwin L."/>
            <person name="Pitluck S."/>
            <person name="Peters L."/>
            <person name="Mikhailova N."/>
            <person name="Teshima H."/>
            <person name="Detter J.C."/>
            <person name="Han C."/>
            <person name="Tapia R."/>
            <person name="Land M."/>
            <person name="Hauser L."/>
            <person name="Kyrpides N."/>
            <person name="Ivanova N."/>
            <person name="Pagani I."/>
            <person name="Dunn J."/>
            <person name="Taghavi S."/>
            <person name="Francis A."/>
            <person name="van der Lelie D."/>
            <person name="Woyke T."/>
        </authorList>
    </citation>
    <scope>NUCLEOTIDE SEQUENCE [LARGE SCALE GENOMIC DNA]</scope>
    <source>
        <strain evidence="2 3">BC1</strain>
    </source>
</reference>
<evidence type="ECO:0000256" key="1">
    <source>
        <dbReference type="ARBA" id="ARBA00023002"/>
    </source>
</evidence>
<evidence type="ECO:0000313" key="3">
    <source>
        <dbReference type="Proteomes" id="UP000013523"/>
    </source>
</evidence>
<sequence length="76" mass="8439">MTYCAVKYKYVVAARTCASFGVVPTASSNSSQSVKAVLSGQTANPVINLADYCRYYKYFTVKKVKCYEDAVKFIVE</sequence>
<dbReference type="AlphaFoldDB" id="R4K8N8"/>
<dbReference type="PATRIC" id="fig|86416.3.peg.3241"/>
<proteinExistence type="predicted"/>
<gene>
    <name evidence="2" type="ORF">Clopa_3250</name>
</gene>
<dbReference type="InterPro" id="IPR037024">
    <property type="entry name" value="NiFe_Hase_small_N_sf"/>
</dbReference>
<dbReference type="HOGENOM" id="CLU_2648137_0_0_9"/>
<dbReference type="GO" id="GO:0016491">
    <property type="term" value="F:oxidoreductase activity"/>
    <property type="evidence" value="ECO:0007669"/>
    <property type="project" value="UniProtKB-KW"/>
</dbReference>
<evidence type="ECO:0000313" key="2">
    <source>
        <dbReference type="EMBL" id="AGK98056.1"/>
    </source>
</evidence>
<name>R4K8N8_CLOPA</name>
<accession>R4K8N8</accession>
<keyword evidence="1" id="KW-0560">Oxidoreductase</keyword>
<keyword evidence="3" id="KW-1185">Reference proteome</keyword>
<organism evidence="2 3">
    <name type="scientific">Clostridium pasteurianum BC1</name>
    <dbReference type="NCBI Taxonomy" id="86416"/>
    <lineage>
        <taxon>Bacteria</taxon>
        <taxon>Bacillati</taxon>
        <taxon>Bacillota</taxon>
        <taxon>Clostridia</taxon>
        <taxon>Eubacteriales</taxon>
        <taxon>Clostridiaceae</taxon>
        <taxon>Clostridium</taxon>
    </lineage>
</organism>
<dbReference type="Proteomes" id="UP000013523">
    <property type="component" value="Chromosome"/>
</dbReference>